<reference evidence="3" key="1">
    <citation type="submission" date="2023-08" db="EMBL/GenBank/DDBJ databases">
        <authorList>
            <person name="Audoor S."/>
            <person name="Bilcke G."/>
        </authorList>
    </citation>
    <scope>NUCLEOTIDE SEQUENCE</scope>
</reference>
<accession>A0AAD2G6C4</accession>
<evidence type="ECO:0000256" key="2">
    <source>
        <dbReference type="SAM" id="Phobius"/>
    </source>
</evidence>
<evidence type="ECO:0000313" key="3">
    <source>
        <dbReference type="EMBL" id="CAJ1964653.1"/>
    </source>
</evidence>
<keyword evidence="2" id="KW-1133">Transmembrane helix</keyword>
<proteinExistence type="predicted"/>
<keyword evidence="4" id="KW-1185">Reference proteome</keyword>
<dbReference type="AlphaFoldDB" id="A0AAD2G6C4"/>
<keyword evidence="2" id="KW-0472">Membrane</keyword>
<evidence type="ECO:0000256" key="1">
    <source>
        <dbReference type="SAM" id="MobiDB-lite"/>
    </source>
</evidence>
<organism evidence="3 4">
    <name type="scientific">Cylindrotheca closterium</name>
    <dbReference type="NCBI Taxonomy" id="2856"/>
    <lineage>
        <taxon>Eukaryota</taxon>
        <taxon>Sar</taxon>
        <taxon>Stramenopiles</taxon>
        <taxon>Ochrophyta</taxon>
        <taxon>Bacillariophyta</taxon>
        <taxon>Bacillariophyceae</taxon>
        <taxon>Bacillariophycidae</taxon>
        <taxon>Bacillariales</taxon>
        <taxon>Bacillariaceae</taxon>
        <taxon>Cylindrotheca</taxon>
    </lineage>
</organism>
<feature type="region of interest" description="Disordered" evidence="1">
    <location>
        <begin position="1"/>
        <end position="45"/>
    </location>
</feature>
<protein>
    <submittedName>
        <fullName evidence="3">Uncharacterized protein</fullName>
    </submittedName>
</protein>
<dbReference type="EMBL" id="CAKOGP040002193">
    <property type="protein sequence ID" value="CAJ1964653.1"/>
    <property type="molecule type" value="Genomic_DNA"/>
</dbReference>
<comment type="caution">
    <text evidence="3">The sequence shown here is derived from an EMBL/GenBank/DDBJ whole genome shotgun (WGS) entry which is preliminary data.</text>
</comment>
<evidence type="ECO:0000313" key="4">
    <source>
        <dbReference type="Proteomes" id="UP001295423"/>
    </source>
</evidence>
<keyword evidence="2" id="KW-0812">Transmembrane</keyword>
<dbReference type="Proteomes" id="UP001295423">
    <property type="component" value="Unassembled WGS sequence"/>
</dbReference>
<sequence>MDSKFKTDDPQDQSMVFKSQKLRRTTAAPVSPKKRRQKKKRTEHKQLTDYYPNKRLKAEVWLKNFNGEFPLLNNLSEPPMVIVAVDIAFGMFTAFYLNRFGLKQEANVFPILKALGQVKDPKEPQLSNTEKLFAEEIR</sequence>
<feature type="transmembrane region" description="Helical" evidence="2">
    <location>
        <begin position="79"/>
        <end position="97"/>
    </location>
</feature>
<feature type="compositionally biased region" description="Basic residues" evidence="1">
    <location>
        <begin position="32"/>
        <end position="43"/>
    </location>
</feature>
<gene>
    <name evidence="3" type="ORF">CYCCA115_LOCUS20736</name>
</gene>
<name>A0AAD2G6C4_9STRA</name>